<dbReference type="STRING" id="1028.SAMN05661096_03584"/>
<feature type="signal peptide" evidence="1">
    <location>
        <begin position="1"/>
        <end position="22"/>
    </location>
</feature>
<keyword evidence="1" id="KW-0732">Signal</keyword>
<gene>
    <name evidence="2" type="ORF">SAMN05661096_03584</name>
</gene>
<accession>A0A1X7L7R9</accession>
<keyword evidence="3" id="KW-1185">Reference proteome</keyword>
<dbReference type="RefSeq" id="WP_085518707.1">
    <property type="nucleotide sequence ID" value="NZ_FXAW01000008.1"/>
</dbReference>
<reference evidence="3" key="1">
    <citation type="submission" date="2017-04" db="EMBL/GenBank/DDBJ databases">
        <authorList>
            <person name="Varghese N."/>
            <person name="Submissions S."/>
        </authorList>
    </citation>
    <scope>NUCLEOTIDE SEQUENCE [LARGE SCALE GENOMIC DNA]</scope>
    <source>
        <strain evidence="3">DSM 4125</strain>
    </source>
</reference>
<evidence type="ECO:0000313" key="2">
    <source>
        <dbReference type="EMBL" id="SMG49229.1"/>
    </source>
</evidence>
<proteinExistence type="predicted"/>
<evidence type="ECO:0000313" key="3">
    <source>
        <dbReference type="Proteomes" id="UP000193804"/>
    </source>
</evidence>
<dbReference type="EMBL" id="FXAW01000008">
    <property type="protein sequence ID" value="SMG49229.1"/>
    <property type="molecule type" value="Genomic_DNA"/>
</dbReference>
<sequence>MKYLILTLAVSISCFFAQFVNAQISANEQPSKKKLPIYGAVNVGYGNTFFRGYLGEIETINDNRGFGRNDGYSFSTFYYWAPKAFLGLGIGTGLKGMLARPNKGGDNETYSYNYYNVGIGIKDYFLTKRFNEGFAFKASVGYGPANERMKFGNTDTYEFQNANGFTYLGGFGYAIPFKNSNAAFNIDLDYEYSSKNAKITGNPNTVKFITHHVSLNVGIIF</sequence>
<dbReference type="AlphaFoldDB" id="A0A1X7L7R9"/>
<evidence type="ECO:0000256" key="1">
    <source>
        <dbReference type="SAM" id="SignalP"/>
    </source>
</evidence>
<organism evidence="2 3">
    <name type="scientific">Marivirga sericea</name>
    <dbReference type="NCBI Taxonomy" id="1028"/>
    <lineage>
        <taxon>Bacteria</taxon>
        <taxon>Pseudomonadati</taxon>
        <taxon>Bacteroidota</taxon>
        <taxon>Cytophagia</taxon>
        <taxon>Cytophagales</taxon>
        <taxon>Marivirgaceae</taxon>
        <taxon>Marivirga</taxon>
    </lineage>
</organism>
<feature type="chain" id="PRO_5012123587" description="Outer membrane protein beta-barrel domain-containing protein" evidence="1">
    <location>
        <begin position="23"/>
        <end position="221"/>
    </location>
</feature>
<name>A0A1X7L7R9_9BACT</name>
<dbReference type="Proteomes" id="UP000193804">
    <property type="component" value="Unassembled WGS sequence"/>
</dbReference>
<protein>
    <recommendedName>
        <fullName evidence="4">Outer membrane protein beta-barrel domain-containing protein</fullName>
    </recommendedName>
</protein>
<evidence type="ECO:0008006" key="4">
    <source>
        <dbReference type="Google" id="ProtNLM"/>
    </source>
</evidence>
<dbReference type="OrthoDB" id="944369at2"/>